<feature type="domain" description="ABC transporter" evidence="11">
    <location>
        <begin position="2"/>
        <end position="241"/>
    </location>
</feature>
<comment type="subunit">
    <text evidence="10">Homodimer. Forms a membrane-associated complex with FtsX.</text>
</comment>
<dbReference type="PROSITE" id="PS00211">
    <property type="entry name" value="ABC_TRANSPORTER_1"/>
    <property type="match status" value="1"/>
</dbReference>
<protein>
    <submittedName>
        <fullName evidence="12">Methionine import ATP-binding protein MetN</fullName>
        <ecNumber evidence="12">3.6.3.-</ecNumber>
    </submittedName>
</protein>
<keyword evidence="3" id="KW-1003">Cell membrane</keyword>
<dbReference type="PROSITE" id="PS50893">
    <property type="entry name" value="ABC_TRANSPORTER_2"/>
    <property type="match status" value="1"/>
</dbReference>
<dbReference type="PANTHER" id="PTHR43166">
    <property type="entry name" value="AMINO ACID IMPORT ATP-BINDING PROTEIN"/>
    <property type="match status" value="1"/>
</dbReference>
<keyword evidence="13" id="KW-1185">Reference proteome</keyword>
<dbReference type="InterPro" id="IPR017871">
    <property type="entry name" value="ABC_transporter-like_CS"/>
</dbReference>
<accession>A0A150H5C3</accession>
<dbReference type="InterPro" id="IPR027417">
    <property type="entry name" value="P-loop_NTPase"/>
</dbReference>
<dbReference type="InterPro" id="IPR045865">
    <property type="entry name" value="ACT-like_dom_sf"/>
</dbReference>
<evidence type="ECO:0000256" key="2">
    <source>
        <dbReference type="ARBA" id="ARBA00022448"/>
    </source>
</evidence>
<dbReference type="SUPFAM" id="SSF55021">
    <property type="entry name" value="ACT-like"/>
    <property type="match status" value="1"/>
</dbReference>
<evidence type="ECO:0000313" key="12">
    <source>
        <dbReference type="EMBL" id="KXZ57282.1"/>
    </source>
</evidence>
<sequence>MITIDGVSRTYGSGESAVHALRDVSLHVEQGSIFGVVGQSGAGKSTLLRCVNALERPDSGTVTVGDHPISSLRGRRLSEARHDIGMVFQHFNLVGNRTVADNVDFALEAVGQPRTKRRQRVGEVLELVGLSHRADHHPRQLSGGQRQRVGIARALAAQPKVLLSDEATSALDPETTRSILDLIKKLSVELDLTVLLITHQMDVVKRICDSAALMEDGAVQETGTLPELISSPGSRIADELFPVGAYAPVPGHEIVDVTYFGSEATDGAVVKLARELDIDVSILGAALETVDGKQVGRTRLAVPGDGRQAEAVVDNFRSRGLVAWRAQEQGGAA</sequence>
<dbReference type="SMART" id="SM00382">
    <property type="entry name" value="AAA"/>
    <property type="match status" value="1"/>
</dbReference>
<keyword evidence="6" id="KW-1278">Translocase</keyword>
<comment type="function">
    <text evidence="9">Part of the ABC transporter FtsEX involved in cellular division. Has ATPase activity.</text>
</comment>
<evidence type="ECO:0000256" key="8">
    <source>
        <dbReference type="ARBA" id="ARBA00023136"/>
    </source>
</evidence>
<evidence type="ECO:0000313" key="13">
    <source>
        <dbReference type="Proteomes" id="UP000243589"/>
    </source>
</evidence>
<evidence type="ECO:0000256" key="9">
    <source>
        <dbReference type="ARBA" id="ARBA00054718"/>
    </source>
</evidence>
<evidence type="ECO:0000256" key="7">
    <source>
        <dbReference type="ARBA" id="ARBA00022970"/>
    </source>
</evidence>
<keyword evidence="8" id="KW-0472">Membrane</keyword>
<name>A0A150H5C3_9MICO</name>
<evidence type="ECO:0000256" key="6">
    <source>
        <dbReference type="ARBA" id="ARBA00022967"/>
    </source>
</evidence>
<dbReference type="GO" id="GO:0005524">
    <property type="term" value="F:ATP binding"/>
    <property type="evidence" value="ECO:0007669"/>
    <property type="project" value="UniProtKB-KW"/>
</dbReference>
<dbReference type="SUPFAM" id="SSF52540">
    <property type="entry name" value="P-loop containing nucleoside triphosphate hydrolases"/>
    <property type="match status" value="1"/>
</dbReference>
<keyword evidence="2" id="KW-0813">Transport</keyword>
<dbReference type="GO" id="GO:0005886">
    <property type="term" value="C:plasma membrane"/>
    <property type="evidence" value="ECO:0007669"/>
    <property type="project" value="UniProtKB-ARBA"/>
</dbReference>
<keyword evidence="7" id="KW-0029">Amino-acid transport</keyword>
<dbReference type="PANTHER" id="PTHR43166:SF30">
    <property type="entry name" value="METHIONINE IMPORT ATP-BINDING PROTEIN METN"/>
    <property type="match status" value="1"/>
</dbReference>
<keyword evidence="5 12" id="KW-0067">ATP-binding</keyword>
<dbReference type="CDD" id="cd03258">
    <property type="entry name" value="ABC_MetN_methionine_transporter"/>
    <property type="match status" value="1"/>
</dbReference>
<dbReference type="Gene3D" id="3.40.50.300">
    <property type="entry name" value="P-loop containing nucleotide triphosphate hydrolases"/>
    <property type="match status" value="1"/>
</dbReference>
<evidence type="ECO:0000259" key="11">
    <source>
        <dbReference type="PROSITE" id="PS50893"/>
    </source>
</evidence>
<dbReference type="InterPro" id="IPR018449">
    <property type="entry name" value="NIL_domain"/>
</dbReference>
<reference evidence="12 13" key="1">
    <citation type="submission" date="2016-01" db="EMBL/GenBank/DDBJ databases">
        <title>Use of Whole Genome Sequencing to ascertain that Brevibacterium massiliense (Roux, Raoult 2009) is a later heterotypic synonym of Brevibacterium ravenspurgense (Mages 2008).</title>
        <authorList>
            <person name="Bernier A.-M."/>
            <person name="Burdz T."/>
            <person name="Huynh C."/>
            <person name="Pachecho A.L."/>
            <person name="Wiebe D."/>
            <person name="Bonner C."/>
            <person name="Bernard K."/>
        </authorList>
    </citation>
    <scope>NUCLEOTIDE SEQUENCE [LARGE SCALE GENOMIC DNA]</scope>
    <source>
        <strain evidence="12 13">CCUG56047</strain>
    </source>
</reference>
<proteinExistence type="inferred from homology"/>
<dbReference type="Proteomes" id="UP000243589">
    <property type="component" value="Unassembled WGS sequence"/>
</dbReference>
<keyword evidence="12" id="KW-0378">Hydrolase</keyword>
<dbReference type="Gene3D" id="3.30.70.260">
    <property type="match status" value="1"/>
</dbReference>
<evidence type="ECO:0000256" key="4">
    <source>
        <dbReference type="ARBA" id="ARBA00022741"/>
    </source>
</evidence>
<dbReference type="AlphaFoldDB" id="A0A150H5C3"/>
<dbReference type="GO" id="GO:0006865">
    <property type="term" value="P:amino acid transport"/>
    <property type="evidence" value="ECO:0007669"/>
    <property type="project" value="UniProtKB-KW"/>
</dbReference>
<dbReference type="RefSeq" id="WP_062022603.1">
    <property type="nucleotide sequence ID" value="NZ_LQQC01000012.1"/>
</dbReference>
<dbReference type="Pfam" id="PF00005">
    <property type="entry name" value="ABC_tran"/>
    <property type="match status" value="1"/>
</dbReference>
<dbReference type="InterPro" id="IPR003593">
    <property type="entry name" value="AAA+_ATPase"/>
</dbReference>
<gene>
    <name evidence="12" type="primary">metN</name>
    <name evidence="12" type="ORF">Bravens_01802</name>
</gene>
<dbReference type="InterPro" id="IPR050086">
    <property type="entry name" value="MetN_ABC_transporter-like"/>
</dbReference>
<dbReference type="InterPro" id="IPR041701">
    <property type="entry name" value="MetN_ABC"/>
</dbReference>
<dbReference type="GO" id="GO:0016887">
    <property type="term" value="F:ATP hydrolysis activity"/>
    <property type="evidence" value="ECO:0007669"/>
    <property type="project" value="InterPro"/>
</dbReference>
<evidence type="ECO:0000256" key="10">
    <source>
        <dbReference type="ARBA" id="ARBA00063837"/>
    </source>
</evidence>
<evidence type="ECO:0000256" key="5">
    <source>
        <dbReference type="ARBA" id="ARBA00022840"/>
    </source>
</evidence>
<dbReference type="InterPro" id="IPR003439">
    <property type="entry name" value="ABC_transporter-like_ATP-bd"/>
</dbReference>
<dbReference type="EMBL" id="LQQC01000012">
    <property type="protein sequence ID" value="KXZ57282.1"/>
    <property type="molecule type" value="Genomic_DNA"/>
</dbReference>
<comment type="caution">
    <text evidence="12">The sequence shown here is derived from an EMBL/GenBank/DDBJ whole genome shotgun (WGS) entry which is preliminary data.</text>
</comment>
<dbReference type="Pfam" id="PF09383">
    <property type="entry name" value="NIL"/>
    <property type="match status" value="1"/>
</dbReference>
<evidence type="ECO:0000256" key="1">
    <source>
        <dbReference type="ARBA" id="ARBA00005417"/>
    </source>
</evidence>
<keyword evidence="4" id="KW-0547">Nucleotide-binding</keyword>
<dbReference type="FunFam" id="3.40.50.300:FF:000056">
    <property type="entry name" value="Cell division ATP-binding protein FtsE"/>
    <property type="match status" value="1"/>
</dbReference>
<dbReference type="EC" id="3.6.3.-" evidence="12"/>
<comment type="similarity">
    <text evidence="1">Belongs to the ABC transporter superfamily.</text>
</comment>
<evidence type="ECO:0000256" key="3">
    <source>
        <dbReference type="ARBA" id="ARBA00022475"/>
    </source>
</evidence>
<dbReference type="PATRIC" id="fig|479117.4.peg.1785"/>
<dbReference type="SMART" id="SM00930">
    <property type="entry name" value="NIL"/>
    <property type="match status" value="1"/>
</dbReference>
<organism evidence="12 13">
    <name type="scientific">Brevibacterium ravenspurgense</name>
    <dbReference type="NCBI Taxonomy" id="479117"/>
    <lineage>
        <taxon>Bacteria</taxon>
        <taxon>Bacillati</taxon>
        <taxon>Actinomycetota</taxon>
        <taxon>Actinomycetes</taxon>
        <taxon>Micrococcales</taxon>
        <taxon>Brevibacteriaceae</taxon>
        <taxon>Brevibacterium</taxon>
    </lineage>
</organism>